<organism evidence="5">
    <name type="scientific">Pleurostomum flabellatum</name>
    <dbReference type="NCBI Taxonomy" id="405751"/>
    <lineage>
        <taxon>Eukaryota</taxon>
        <taxon>Discoba</taxon>
        <taxon>Heterolobosea</taxon>
        <taxon>Tulamoebidae</taxon>
        <taxon>Pleurostomum</taxon>
    </lineage>
</organism>
<evidence type="ECO:0000259" key="4">
    <source>
        <dbReference type="Pfam" id="PF00338"/>
    </source>
</evidence>
<keyword evidence="3" id="KW-0812">Transmembrane</keyword>
<dbReference type="GO" id="GO:0005840">
    <property type="term" value="C:ribosome"/>
    <property type="evidence" value="ECO:0007669"/>
    <property type="project" value="UniProtKB-KW"/>
</dbReference>
<keyword evidence="3" id="KW-1133">Transmembrane helix</keyword>
<dbReference type="InterPro" id="IPR027486">
    <property type="entry name" value="Ribosomal_uS10_dom"/>
</dbReference>
<geneLocation type="mitochondrion" evidence="5"/>
<dbReference type="SUPFAM" id="SSF54999">
    <property type="entry name" value="Ribosomal protein S10"/>
    <property type="match status" value="1"/>
</dbReference>
<keyword evidence="3" id="KW-0472">Membrane</keyword>
<feature type="transmembrane region" description="Helical" evidence="3">
    <location>
        <begin position="128"/>
        <end position="146"/>
    </location>
</feature>
<evidence type="ECO:0000256" key="3">
    <source>
        <dbReference type="SAM" id="Phobius"/>
    </source>
</evidence>
<protein>
    <submittedName>
        <fullName evidence="5">40S ribosomal protein S10</fullName>
    </submittedName>
</protein>
<keyword evidence="2" id="KW-0687">Ribonucleoprotein</keyword>
<dbReference type="RefSeq" id="YP_010049278.1">
    <property type="nucleotide sequence ID" value="NC_054363.1"/>
</dbReference>
<evidence type="ECO:0000256" key="1">
    <source>
        <dbReference type="ARBA" id="ARBA00022980"/>
    </source>
</evidence>
<feature type="domain" description="Small ribosomal subunit protein uS10" evidence="4">
    <location>
        <begin position="154"/>
        <end position="183"/>
    </location>
</feature>
<dbReference type="AlphaFoldDB" id="A0A7T0M449"/>
<evidence type="ECO:0000313" key="5">
    <source>
        <dbReference type="EMBL" id="QPL15613.1"/>
    </source>
</evidence>
<reference evidence="5" key="1">
    <citation type="journal article" date="2021" name="Genome Biol.">
        <title>Evolutionary history of mitochondrial genomes in Discoba, including the extreme halophile Pleurostomum flabellatum (Heterolobosea).</title>
        <authorList>
            <person name="Ettahi K."/>
            <person name="Lhee D.H."/>
            <person name="Sung J.Y."/>
            <person name="Simpson A.G.B."/>
            <person name="Park J.S."/>
            <person name="Yoon H.S."/>
        </authorList>
    </citation>
    <scope>NUCLEOTIDE SEQUENCE</scope>
</reference>
<dbReference type="GO" id="GO:1990904">
    <property type="term" value="C:ribonucleoprotein complex"/>
    <property type="evidence" value="ECO:0007669"/>
    <property type="project" value="UniProtKB-KW"/>
</dbReference>
<dbReference type="Pfam" id="PF00338">
    <property type="entry name" value="Ribosomal_S10"/>
    <property type="match status" value="1"/>
</dbReference>
<dbReference type="Gene3D" id="3.30.70.600">
    <property type="entry name" value="Ribosomal protein S10 domain"/>
    <property type="match status" value="1"/>
</dbReference>
<dbReference type="GeneID" id="63660925"/>
<feature type="transmembrane region" description="Helical" evidence="3">
    <location>
        <begin position="61"/>
        <end position="81"/>
    </location>
</feature>
<accession>A0A7T0M449</accession>
<sequence>MKKYFFFANQIVRLNFLILFFFKRFFIGRKKNKYILYFPLNSNLTNNLRTTQRKIYFFEKYLFFFLLKKHIKVFRFIYMFFFDYFRVKKNGQKRPFSDYLPYLKNQSFFLFHQFKSGFEPRCFNSIKFPSSFIYFQYQFLFIRFLFLRFKLIDRSNFFHIPFRKKIFTVLKSPHKYKKSREQFGFFFRKVGLKKDNFFDFFQEFFDFENRYDNSKKKIRYCIFV</sequence>
<proteinExistence type="predicted"/>
<keyword evidence="5" id="KW-0496">Mitochondrion</keyword>
<keyword evidence="1 5" id="KW-0689">Ribosomal protein</keyword>
<evidence type="ECO:0000256" key="2">
    <source>
        <dbReference type="ARBA" id="ARBA00023274"/>
    </source>
</evidence>
<feature type="transmembrane region" description="Helical" evidence="3">
    <location>
        <begin position="6"/>
        <end position="26"/>
    </location>
</feature>
<dbReference type="InterPro" id="IPR036838">
    <property type="entry name" value="Ribosomal_uS10_dom_sf"/>
</dbReference>
<name>A0A7T0M449_9EUKA</name>
<gene>
    <name evidence="5" type="primary">rps10</name>
</gene>
<dbReference type="EMBL" id="MT843578">
    <property type="protein sequence ID" value="QPL15613.1"/>
    <property type="molecule type" value="Genomic_DNA"/>
</dbReference>